<feature type="chain" id="PRO_5046989382" description="Outer membrane protein beta-barrel domain-containing protein" evidence="1">
    <location>
        <begin position="21"/>
        <end position="188"/>
    </location>
</feature>
<keyword evidence="3" id="KW-1185">Reference proteome</keyword>
<keyword evidence="1" id="KW-0732">Signal</keyword>
<evidence type="ECO:0000256" key="1">
    <source>
        <dbReference type="SAM" id="SignalP"/>
    </source>
</evidence>
<reference evidence="3" key="1">
    <citation type="journal article" date="2019" name="Int. J. Syst. Evol. Microbiol.">
        <title>The Global Catalogue of Microorganisms (GCM) 10K type strain sequencing project: providing services to taxonomists for standard genome sequencing and annotation.</title>
        <authorList>
            <consortium name="The Broad Institute Genomics Platform"/>
            <consortium name="The Broad Institute Genome Sequencing Center for Infectious Disease"/>
            <person name="Wu L."/>
            <person name="Ma J."/>
        </authorList>
    </citation>
    <scope>NUCLEOTIDE SEQUENCE [LARGE SCALE GENOMIC DNA]</scope>
    <source>
        <strain evidence="3">CGMCC 4.7466</strain>
    </source>
</reference>
<organism evidence="2 3">
    <name type="scientific">Negadavirga shengliensis</name>
    <dbReference type="NCBI Taxonomy" id="1389218"/>
    <lineage>
        <taxon>Bacteria</taxon>
        <taxon>Pseudomonadati</taxon>
        <taxon>Bacteroidota</taxon>
        <taxon>Cytophagia</taxon>
        <taxon>Cytophagales</taxon>
        <taxon>Cyclobacteriaceae</taxon>
        <taxon>Negadavirga</taxon>
    </lineage>
</organism>
<name>A0ABV9T077_9BACT</name>
<dbReference type="EMBL" id="JBHSJJ010000005">
    <property type="protein sequence ID" value="MFC4872103.1"/>
    <property type="molecule type" value="Genomic_DNA"/>
</dbReference>
<evidence type="ECO:0000313" key="3">
    <source>
        <dbReference type="Proteomes" id="UP001595818"/>
    </source>
</evidence>
<sequence length="188" mass="22018">MMRKIYVFIVSFILGLHSYAQEVNDSNKYLFLNYGAGMEMNYGLGQNIAVGYHWGKQELSYRYVHGQEWTFKKILKVSTDRLPPRFIRSHSLMYGYMYKERVSASLGVAYTSGSARGEKLQEYTISFFGNEIKYYEEIRYISIGLAYGLNYELTDFYGIVISVFTMGEFNPERFYNVSGINFQYRFAL</sequence>
<evidence type="ECO:0000313" key="2">
    <source>
        <dbReference type="EMBL" id="MFC4872103.1"/>
    </source>
</evidence>
<protein>
    <recommendedName>
        <fullName evidence="4">Outer membrane protein beta-barrel domain-containing protein</fullName>
    </recommendedName>
</protein>
<accession>A0ABV9T077</accession>
<dbReference type="Proteomes" id="UP001595818">
    <property type="component" value="Unassembled WGS sequence"/>
</dbReference>
<proteinExistence type="predicted"/>
<comment type="caution">
    <text evidence="2">The sequence shown here is derived from an EMBL/GenBank/DDBJ whole genome shotgun (WGS) entry which is preliminary data.</text>
</comment>
<dbReference type="RefSeq" id="WP_377064207.1">
    <property type="nucleotide sequence ID" value="NZ_JBHSJJ010000005.1"/>
</dbReference>
<gene>
    <name evidence="2" type="ORF">ACFPFU_10420</name>
</gene>
<feature type="signal peptide" evidence="1">
    <location>
        <begin position="1"/>
        <end position="20"/>
    </location>
</feature>
<evidence type="ECO:0008006" key="4">
    <source>
        <dbReference type="Google" id="ProtNLM"/>
    </source>
</evidence>